<keyword evidence="6 9" id="KW-0227">DNA damage</keyword>
<dbReference type="GO" id="GO:0006307">
    <property type="term" value="P:DNA alkylation repair"/>
    <property type="evidence" value="ECO:0007669"/>
    <property type="project" value="UniProtKB-UniRule"/>
</dbReference>
<evidence type="ECO:0000256" key="4">
    <source>
        <dbReference type="ARBA" id="ARBA00022603"/>
    </source>
</evidence>
<keyword evidence="3 9" id="KW-0963">Cytoplasm</keyword>
<feature type="active site" description="Nucleophile; methyl group acceptor" evidence="9">
    <location>
        <position position="137"/>
    </location>
</feature>
<comment type="similarity">
    <text evidence="2 9">Belongs to the MGMT family.</text>
</comment>
<feature type="domain" description="Methylguanine DNA methyltransferase ribonuclease-like" evidence="11">
    <location>
        <begin position="4"/>
        <end position="75"/>
    </location>
</feature>
<dbReference type="Gene3D" id="1.10.10.10">
    <property type="entry name" value="Winged helix-like DNA-binding domain superfamily/Winged helix DNA-binding domain"/>
    <property type="match status" value="1"/>
</dbReference>
<dbReference type="GO" id="GO:0003908">
    <property type="term" value="F:methylated-DNA-[protein]-cysteine S-methyltransferase activity"/>
    <property type="evidence" value="ECO:0007669"/>
    <property type="project" value="UniProtKB-UniRule"/>
</dbReference>
<organism evidence="12">
    <name type="scientific">Akkermansia muciniphila</name>
    <dbReference type="NCBI Taxonomy" id="239935"/>
    <lineage>
        <taxon>Bacteria</taxon>
        <taxon>Pseudomonadati</taxon>
        <taxon>Verrucomicrobiota</taxon>
        <taxon>Verrucomicrobiia</taxon>
        <taxon>Verrucomicrobiales</taxon>
        <taxon>Akkermansiaceae</taxon>
        <taxon>Akkermansia</taxon>
    </lineage>
</organism>
<comment type="subcellular location">
    <subcellularLocation>
        <location evidence="9">Cytoplasm</location>
    </subcellularLocation>
</comment>
<comment type="catalytic activity">
    <reaction evidence="8 9">
        <text>a 6-O-methyl-2'-deoxyguanosine in DNA + L-cysteinyl-[protein] = S-methyl-L-cysteinyl-[protein] + a 2'-deoxyguanosine in DNA</text>
        <dbReference type="Rhea" id="RHEA:24000"/>
        <dbReference type="Rhea" id="RHEA-COMP:10131"/>
        <dbReference type="Rhea" id="RHEA-COMP:10132"/>
        <dbReference type="Rhea" id="RHEA-COMP:11367"/>
        <dbReference type="Rhea" id="RHEA-COMP:11368"/>
        <dbReference type="ChEBI" id="CHEBI:29950"/>
        <dbReference type="ChEBI" id="CHEBI:82612"/>
        <dbReference type="ChEBI" id="CHEBI:85445"/>
        <dbReference type="ChEBI" id="CHEBI:85448"/>
        <dbReference type="EC" id="2.1.1.63"/>
    </reaction>
</comment>
<dbReference type="Gene3D" id="3.30.160.70">
    <property type="entry name" value="Methylated DNA-protein cysteine methyltransferase domain"/>
    <property type="match status" value="1"/>
</dbReference>
<dbReference type="InterPro" id="IPR036217">
    <property type="entry name" value="MethylDNA_cys_MeTrfase_DNAb"/>
</dbReference>
<dbReference type="PANTHER" id="PTHR10815">
    <property type="entry name" value="METHYLATED-DNA--PROTEIN-CYSTEINE METHYLTRANSFERASE"/>
    <property type="match status" value="1"/>
</dbReference>
<dbReference type="PROSITE" id="PS00374">
    <property type="entry name" value="MGMT"/>
    <property type="match status" value="1"/>
</dbReference>
<comment type="miscellaneous">
    <text evidence="9">This enzyme catalyzes only one turnover and therefore is not strictly catalytic. According to one definition, an enzyme is a biocatalyst that acts repeatedly and over many reaction cycles.</text>
</comment>
<dbReference type="CDD" id="cd06445">
    <property type="entry name" value="ATase"/>
    <property type="match status" value="1"/>
</dbReference>
<evidence type="ECO:0000259" key="11">
    <source>
        <dbReference type="Pfam" id="PF02870"/>
    </source>
</evidence>
<evidence type="ECO:0000256" key="2">
    <source>
        <dbReference type="ARBA" id="ARBA00008711"/>
    </source>
</evidence>
<dbReference type="PANTHER" id="PTHR10815:SF5">
    <property type="entry name" value="METHYLATED-DNA--PROTEIN-CYSTEINE METHYLTRANSFERASE"/>
    <property type="match status" value="1"/>
</dbReference>
<evidence type="ECO:0000259" key="10">
    <source>
        <dbReference type="Pfam" id="PF01035"/>
    </source>
</evidence>
<sequence>MMYYSTHYSSPLGSLTLASDGEHLAGLWLEGQKYFGDTVSGDMEERDGLSVFAAARDWLDRYFAGGRPPIAELPMAPVGGEFRQAVWKILCDIPYGEVTTYGEIARKMAARGNRRSMSAQAVGGAVGHNPISIIIPCHRVVGAGGSLTGYAGGIAAKIRLLKLEGVDMSRLFMPKKGTAL</sequence>
<dbReference type="FunFam" id="1.10.10.10:FF:000214">
    <property type="entry name" value="Methylated-DNA--protein-cysteine methyltransferase"/>
    <property type="match status" value="1"/>
</dbReference>
<dbReference type="GO" id="GO:0032259">
    <property type="term" value="P:methylation"/>
    <property type="evidence" value="ECO:0007669"/>
    <property type="project" value="UniProtKB-KW"/>
</dbReference>
<feature type="domain" description="Methylated-DNA-[protein]-cysteine S-methyltransferase DNA binding" evidence="10">
    <location>
        <begin position="81"/>
        <end position="166"/>
    </location>
</feature>
<comment type="catalytic activity">
    <reaction evidence="1 9">
        <text>a 4-O-methyl-thymidine in DNA + L-cysteinyl-[protein] = a thymidine in DNA + S-methyl-L-cysteinyl-[protein]</text>
        <dbReference type="Rhea" id="RHEA:53428"/>
        <dbReference type="Rhea" id="RHEA-COMP:10131"/>
        <dbReference type="Rhea" id="RHEA-COMP:10132"/>
        <dbReference type="Rhea" id="RHEA-COMP:13555"/>
        <dbReference type="Rhea" id="RHEA-COMP:13556"/>
        <dbReference type="ChEBI" id="CHEBI:29950"/>
        <dbReference type="ChEBI" id="CHEBI:82612"/>
        <dbReference type="ChEBI" id="CHEBI:137386"/>
        <dbReference type="ChEBI" id="CHEBI:137387"/>
        <dbReference type="EC" id="2.1.1.63"/>
    </reaction>
</comment>
<evidence type="ECO:0000256" key="1">
    <source>
        <dbReference type="ARBA" id="ARBA00001286"/>
    </source>
</evidence>
<accession>A0A6N2TJA9</accession>
<evidence type="ECO:0000256" key="8">
    <source>
        <dbReference type="ARBA" id="ARBA00049348"/>
    </source>
</evidence>
<dbReference type="EMBL" id="CACRSS010000016">
    <property type="protein sequence ID" value="VYT04999.1"/>
    <property type="molecule type" value="Genomic_DNA"/>
</dbReference>
<keyword evidence="4 9" id="KW-0489">Methyltransferase</keyword>
<dbReference type="SUPFAM" id="SSF53155">
    <property type="entry name" value="Methylated DNA-protein cysteine methyltransferase domain"/>
    <property type="match status" value="1"/>
</dbReference>
<dbReference type="InterPro" id="IPR036631">
    <property type="entry name" value="MGMT_N_sf"/>
</dbReference>
<name>A0A6N2TJA9_9BACT</name>
<dbReference type="InterPro" id="IPR008332">
    <property type="entry name" value="MethylG_MeTrfase_N"/>
</dbReference>
<dbReference type="InterPro" id="IPR036388">
    <property type="entry name" value="WH-like_DNA-bd_sf"/>
</dbReference>
<protein>
    <recommendedName>
        <fullName evidence="9">Methylated-DNA--protein-cysteine methyltransferase</fullName>
        <ecNumber evidence="9">2.1.1.63</ecNumber>
    </recommendedName>
    <alternativeName>
        <fullName evidence="9">6-O-methylguanine-DNA methyltransferase</fullName>
        <shortName evidence="9">MGMT</shortName>
    </alternativeName>
    <alternativeName>
        <fullName evidence="9">O-6-methylguanine-DNA-alkyltransferase</fullName>
    </alternativeName>
</protein>
<dbReference type="Pfam" id="PF01035">
    <property type="entry name" value="DNA_binding_1"/>
    <property type="match status" value="1"/>
</dbReference>
<dbReference type="InterPro" id="IPR001497">
    <property type="entry name" value="MethylDNA_cys_MeTrfase_AS"/>
</dbReference>
<evidence type="ECO:0000256" key="9">
    <source>
        <dbReference type="HAMAP-Rule" id="MF_00772"/>
    </source>
</evidence>
<dbReference type="AlphaFoldDB" id="A0A6N2TJA9"/>
<dbReference type="Pfam" id="PF02870">
    <property type="entry name" value="Methyltransf_1N"/>
    <property type="match status" value="1"/>
</dbReference>
<dbReference type="NCBIfam" id="TIGR00589">
    <property type="entry name" value="ogt"/>
    <property type="match status" value="1"/>
</dbReference>
<evidence type="ECO:0000256" key="5">
    <source>
        <dbReference type="ARBA" id="ARBA00022679"/>
    </source>
</evidence>
<dbReference type="EC" id="2.1.1.63" evidence="9"/>
<comment type="function">
    <text evidence="9">Involved in the cellular defense against the biological effects of O6-methylguanine (O6-MeG) and O4-methylthymine (O4-MeT) in DNA. Repairs the methylated nucleobase in DNA by stoichiometrically transferring the methyl group to a cysteine residue in the enzyme. This is a suicide reaction: the enzyme is irreversibly inactivated.</text>
</comment>
<dbReference type="InterPro" id="IPR023546">
    <property type="entry name" value="MGMT"/>
</dbReference>
<gene>
    <name evidence="12" type="primary">ogt_1</name>
    <name evidence="12" type="ORF">AMLFYP55_00413</name>
</gene>
<dbReference type="InterPro" id="IPR014048">
    <property type="entry name" value="MethylDNA_cys_MeTrfase_DNA-bd"/>
</dbReference>
<evidence type="ECO:0000313" key="12">
    <source>
        <dbReference type="EMBL" id="VYT04999.1"/>
    </source>
</evidence>
<keyword evidence="5 9" id="KW-0808">Transferase</keyword>
<dbReference type="SUPFAM" id="SSF46767">
    <property type="entry name" value="Methylated DNA-protein cysteine methyltransferase, C-terminal domain"/>
    <property type="match status" value="1"/>
</dbReference>
<evidence type="ECO:0000256" key="6">
    <source>
        <dbReference type="ARBA" id="ARBA00022763"/>
    </source>
</evidence>
<evidence type="ECO:0000256" key="3">
    <source>
        <dbReference type="ARBA" id="ARBA00022490"/>
    </source>
</evidence>
<proteinExistence type="inferred from homology"/>
<evidence type="ECO:0000256" key="7">
    <source>
        <dbReference type="ARBA" id="ARBA00023204"/>
    </source>
</evidence>
<keyword evidence="7 9" id="KW-0234">DNA repair</keyword>
<reference evidence="12" key="1">
    <citation type="submission" date="2019-11" db="EMBL/GenBank/DDBJ databases">
        <authorList>
            <person name="Feng L."/>
        </authorList>
    </citation>
    <scope>NUCLEOTIDE SEQUENCE</scope>
    <source>
        <strain evidence="12">AMuciniphilaLFYP55</strain>
    </source>
</reference>
<dbReference type="GO" id="GO:0005737">
    <property type="term" value="C:cytoplasm"/>
    <property type="evidence" value="ECO:0007669"/>
    <property type="project" value="UniProtKB-SubCell"/>
</dbReference>
<dbReference type="HAMAP" id="MF_00772">
    <property type="entry name" value="OGT"/>
    <property type="match status" value="1"/>
</dbReference>